<evidence type="ECO:0000313" key="4">
    <source>
        <dbReference type="EMBL" id="KAK7020711.1"/>
    </source>
</evidence>
<feature type="transmembrane region" description="Helical" evidence="2">
    <location>
        <begin position="210"/>
        <end position="231"/>
    </location>
</feature>
<name>A0AAW0B4H3_9AGAR</name>
<sequence length="330" mass="35306">MAGGRELIILLSCLASSSFANLLDTFVSKLSNIDIPSTGTVNVPANATWKIPRLLPLDYKVIQIVFVQDKPIATSNVIKKDYEPGDTAGTISFTATRAGTYDLAVAAFRKSARLGGDITITEQSTTQIETLSQTSMILSSSEQTPVGSVSPTTSTQSSSMASISTSNVIRGPTPTPTAQSTTVQTQTSVSQATSAAPSQPASDSDGNSRLLGAILGAVLGAIAVVAAILLYRRYRRTSACRVPFDEHPISPRPWWTSSRYNFGTRTRSMVDTHSELHPSTLAPSDSASQVWAKEKVFNKIRPLRESTDLTVISQKYSRSGSISSEVLSRL</sequence>
<evidence type="ECO:0000256" key="1">
    <source>
        <dbReference type="SAM" id="MobiDB-lite"/>
    </source>
</evidence>
<keyword evidence="3" id="KW-0732">Signal</keyword>
<feature type="chain" id="PRO_5043396000" description="Mid2 domain-containing protein" evidence="3">
    <location>
        <begin position="21"/>
        <end position="330"/>
    </location>
</feature>
<evidence type="ECO:0000256" key="3">
    <source>
        <dbReference type="SAM" id="SignalP"/>
    </source>
</evidence>
<proteinExistence type="predicted"/>
<accession>A0AAW0B4H3</accession>
<evidence type="ECO:0000313" key="5">
    <source>
        <dbReference type="Proteomes" id="UP001383192"/>
    </source>
</evidence>
<comment type="caution">
    <text evidence="4">The sequence shown here is derived from an EMBL/GenBank/DDBJ whole genome shotgun (WGS) entry which is preliminary data.</text>
</comment>
<evidence type="ECO:0008006" key="6">
    <source>
        <dbReference type="Google" id="ProtNLM"/>
    </source>
</evidence>
<reference evidence="4 5" key="1">
    <citation type="submission" date="2024-01" db="EMBL/GenBank/DDBJ databases">
        <title>A draft genome for a cacao thread blight-causing isolate of Paramarasmius palmivorus.</title>
        <authorList>
            <person name="Baruah I.K."/>
            <person name="Bukari Y."/>
            <person name="Amoako-Attah I."/>
            <person name="Meinhardt L.W."/>
            <person name="Bailey B.A."/>
            <person name="Cohen S.P."/>
        </authorList>
    </citation>
    <scope>NUCLEOTIDE SEQUENCE [LARGE SCALE GENOMIC DNA]</scope>
    <source>
        <strain evidence="4 5">GH-12</strain>
    </source>
</reference>
<feature type="compositionally biased region" description="Low complexity" evidence="1">
    <location>
        <begin position="176"/>
        <end position="201"/>
    </location>
</feature>
<keyword evidence="2" id="KW-1133">Transmembrane helix</keyword>
<feature type="compositionally biased region" description="Low complexity" evidence="1">
    <location>
        <begin position="148"/>
        <end position="166"/>
    </location>
</feature>
<evidence type="ECO:0000256" key="2">
    <source>
        <dbReference type="SAM" id="Phobius"/>
    </source>
</evidence>
<gene>
    <name evidence="4" type="ORF">VNI00_017611</name>
</gene>
<dbReference type="EMBL" id="JAYKXP010000181">
    <property type="protein sequence ID" value="KAK7020711.1"/>
    <property type="molecule type" value="Genomic_DNA"/>
</dbReference>
<keyword evidence="2" id="KW-0472">Membrane</keyword>
<organism evidence="4 5">
    <name type="scientific">Paramarasmius palmivorus</name>
    <dbReference type="NCBI Taxonomy" id="297713"/>
    <lineage>
        <taxon>Eukaryota</taxon>
        <taxon>Fungi</taxon>
        <taxon>Dikarya</taxon>
        <taxon>Basidiomycota</taxon>
        <taxon>Agaricomycotina</taxon>
        <taxon>Agaricomycetes</taxon>
        <taxon>Agaricomycetidae</taxon>
        <taxon>Agaricales</taxon>
        <taxon>Marasmiineae</taxon>
        <taxon>Marasmiaceae</taxon>
        <taxon>Paramarasmius</taxon>
    </lineage>
</organism>
<feature type="region of interest" description="Disordered" evidence="1">
    <location>
        <begin position="139"/>
        <end position="206"/>
    </location>
</feature>
<keyword evidence="5" id="KW-1185">Reference proteome</keyword>
<dbReference type="AlphaFoldDB" id="A0AAW0B4H3"/>
<feature type="signal peptide" evidence="3">
    <location>
        <begin position="1"/>
        <end position="20"/>
    </location>
</feature>
<dbReference type="Proteomes" id="UP001383192">
    <property type="component" value="Unassembled WGS sequence"/>
</dbReference>
<keyword evidence="2" id="KW-0812">Transmembrane</keyword>
<protein>
    <recommendedName>
        <fullName evidence="6">Mid2 domain-containing protein</fullName>
    </recommendedName>
</protein>